<dbReference type="Proteomes" id="UP001066276">
    <property type="component" value="Chromosome 9"/>
</dbReference>
<name>A0AAV7MS46_PLEWA</name>
<gene>
    <name evidence="2" type="ORF">NDU88_003327</name>
</gene>
<keyword evidence="3" id="KW-1185">Reference proteome</keyword>
<reference evidence="2" key="1">
    <citation type="journal article" date="2022" name="bioRxiv">
        <title>Sequencing and chromosome-scale assembly of the giantPleurodeles waltlgenome.</title>
        <authorList>
            <person name="Brown T."/>
            <person name="Elewa A."/>
            <person name="Iarovenko S."/>
            <person name="Subramanian E."/>
            <person name="Araus A.J."/>
            <person name="Petzold A."/>
            <person name="Susuki M."/>
            <person name="Suzuki K.-i.T."/>
            <person name="Hayashi T."/>
            <person name="Toyoda A."/>
            <person name="Oliveira C."/>
            <person name="Osipova E."/>
            <person name="Leigh N.D."/>
            <person name="Simon A."/>
            <person name="Yun M.H."/>
        </authorList>
    </citation>
    <scope>NUCLEOTIDE SEQUENCE</scope>
    <source>
        <strain evidence="2">20211129_DDA</strain>
        <tissue evidence="2">Liver</tissue>
    </source>
</reference>
<dbReference type="AlphaFoldDB" id="A0AAV7MS46"/>
<feature type="compositionally biased region" description="Basic and acidic residues" evidence="1">
    <location>
        <begin position="36"/>
        <end position="51"/>
    </location>
</feature>
<sequence>MDRGRQVLVAVPRDSPETPQGEDIKNRDICSPLSRDPYRRRPGEAPPKLKNDPQIGTITQTLNQAQRRRGIEDGSPICPPPLPLLGKHLSWGRVPGRRGDDWVSFHLGPQSVRLVRTEVWKLLLPPGPPWVCWARMDAVKLTTKLKYS</sequence>
<proteinExistence type="predicted"/>
<organism evidence="2 3">
    <name type="scientific">Pleurodeles waltl</name>
    <name type="common">Iberian ribbed newt</name>
    <dbReference type="NCBI Taxonomy" id="8319"/>
    <lineage>
        <taxon>Eukaryota</taxon>
        <taxon>Metazoa</taxon>
        <taxon>Chordata</taxon>
        <taxon>Craniata</taxon>
        <taxon>Vertebrata</taxon>
        <taxon>Euteleostomi</taxon>
        <taxon>Amphibia</taxon>
        <taxon>Batrachia</taxon>
        <taxon>Caudata</taxon>
        <taxon>Salamandroidea</taxon>
        <taxon>Salamandridae</taxon>
        <taxon>Pleurodelinae</taxon>
        <taxon>Pleurodeles</taxon>
    </lineage>
</organism>
<evidence type="ECO:0000313" key="2">
    <source>
        <dbReference type="EMBL" id="KAJ1105924.1"/>
    </source>
</evidence>
<protein>
    <submittedName>
        <fullName evidence="2">Uncharacterized protein</fullName>
    </submittedName>
</protein>
<comment type="caution">
    <text evidence="2">The sequence shown here is derived from an EMBL/GenBank/DDBJ whole genome shotgun (WGS) entry which is preliminary data.</text>
</comment>
<evidence type="ECO:0000313" key="3">
    <source>
        <dbReference type="Proteomes" id="UP001066276"/>
    </source>
</evidence>
<accession>A0AAV7MS46</accession>
<feature type="region of interest" description="Disordered" evidence="1">
    <location>
        <begin position="1"/>
        <end position="54"/>
    </location>
</feature>
<evidence type="ECO:0000256" key="1">
    <source>
        <dbReference type="SAM" id="MobiDB-lite"/>
    </source>
</evidence>
<dbReference type="EMBL" id="JANPWB010000013">
    <property type="protein sequence ID" value="KAJ1105924.1"/>
    <property type="molecule type" value="Genomic_DNA"/>
</dbReference>